<keyword evidence="3" id="KW-1185">Reference proteome</keyword>
<organism evidence="2 3">
    <name type="scientific">Actinomadura meyerae</name>
    <dbReference type="NCBI Taxonomy" id="240840"/>
    <lineage>
        <taxon>Bacteria</taxon>
        <taxon>Bacillati</taxon>
        <taxon>Actinomycetota</taxon>
        <taxon>Actinomycetes</taxon>
        <taxon>Streptosporangiales</taxon>
        <taxon>Thermomonosporaceae</taxon>
        <taxon>Actinomadura</taxon>
    </lineage>
</organism>
<dbReference type="Gene3D" id="3.40.630.30">
    <property type="match status" value="1"/>
</dbReference>
<dbReference type="SUPFAM" id="SSF55729">
    <property type="entry name" value="Acyl-CoA N-acyltransferases (Nat)"/>
    <property type="match status" value="1"/>
</dbReference>
<evidence type="ECO:0000313" key="2">
    <source>
        <dbReference type="EMBL" id="SNS37436.1"/>
    </source>
</evidence>
<dbReference type="InterPro" id="IPR016181">
    <property type="entry name" value="Acyl_CoA_acyltransferase"/>
</dbReference>
<evidence type="ECO:0000259" key="1">
    <source>
        <dbReference type="PROSITE" id="PS51186"/>
    </source>
</evidence>
<proteinExistence type="predicted"/>
<dbReference type="AlphaFoldDB" id="A0A239DY86"/>
<reference evidence="2 3" key="1">
    <citation type="submission" date="2017-06" db="EMBL/GenBank/DDBJ databases">
        <authorList>
            <person name="Kim H.J."/>
            <person name="Triplett B.A."/>
        </authorList>
    </citation>
    <scope>NUCLEOTIDE SEQUENCE [LARGE SCALE GENOMIC DNA]</scope>
    <source>
        <strain evidence="2 3">DSM 44715</strain>
    </source>
</reference>
<dbReference type="PROSITE" id="PS51186">
    <property type="entry name" value="GNAT"/>
    <property type="match status" value="1"/>
</dbReference>
<dbReference type="GO" id="GO:0016747">
    <property type="term" value="F:acyltransferase activity, transferring groups other than amino-acyl groups"/>
    <property type="evidence" value="ECO:0007669"/>
    <property type="project" value="InterPro"/>
</dbReference>
<dbReference type="EMBL" id="FZOR01000003">
    <property type="protein sequence ID" value="SNS37436.1"/>
    <property type="molecule type" value="Genomic_DNA"/>
</dbReference>
<sequence length="238" mass="26193">MDLADADDGTARRFYERVLAPAFPPSELVGAEEFRIAWQGPLPGFHGTIVLEDGEPVAGALGEYSAATGIMLLSYLAVSGAMRGRGVGGELLGAVLPKWRAELAPLAVLAEIEDPRFHRSGPHGDPVARVRFYDRAGARLLPFPYFQPSLRAGQPRVRDMLLISFDLDRDRVPAESLLRYLEEYVRESEGEDAVRRGDPEYLAMREAVMAWGDSVPLWPLSRLHEVPRLGGEANGARD</sequence>
<feature type="domain" description="N-acetyltransferase" evidence="1">
    <location>
        <begin position="1"/>
        <end position="157"/>
    </location>
</feature>
<accession>A0A239DY86</accession>
<dbReference type="Proteomes" id="UP000198318">
    <property type="component" value="Unassembled WGS sequence"/>
</dbReference>
<protein>
    <recommendedName>
        <fullName evidence="1">N-acetyltransferase domain-containing protein</fullName>
    </recommendedName>
</protein>
<gene>
    <name evidence="2" type="ORF">SAMN05443665_1003127</name>
</gene>
<dbReference type="InterPro" id="IPR000182">
    <property type="entry name" value="GNAT_dom"/>
</dbReference>
<name>A0A239DY86_9ACTN</name>
<evidence type="ECO:0000313" key="3">
    <source>
        <dbReference type="Proteomes" id="UP000198318"/>
    </source>
</evidence>